<feature type="chain" id="PRO_5012938767" description="DUF5640 domain-containing protein" evidence="1">
    <location>
        <begin position="30"/>
        <end position="124"/>
    </location>
</feature>
<name>A0A1Z5INV6_9LACO</name>
<reference evidence="2 3" key="1">
    <citation type="submission" date="2015-11" db="EMBL/GenBank/DDBJ databases">
        <title>Draft genome sequences of new species of the genus Lactobacillus isolated from orchardgrass silage.</title>
        <authorList>
            <person name="Tohno M."/>
            <person name="Tanizawa Y."/>
            <person name="Arita M."/>
        </authorList>
    </citation>
    <scope>NUCLEOTIDE SEQUENCE [LARGE SCALE GENOMIC DNA]</scope>
    <source>
        <strain evidence="2 3">IWT140</strain>
    </source>
</reference>
<comment type="caution">
    <text evidence="2">The sequence shown here is derived from an EMBL/GenBank/DDBJ whole genome shotgun (WGS) entry which is preliminary data.</text>
</comment>
<evidence type="ECO:0000313" key="2">
    <source>
        <dbReference type="EMBL" id="GAX03439.1"/>
    </source>
</evidence>
<accession>A0A1Z5INV6</accession>
<evidence type="ECO:0000256" key="1">
    <source>
        <dbReference type="SAM" id="SignalP"/>
    </source>
</evidence>
<gene>
    <name evidence="2" type="ORF">IWT140_01042</name>
</gene>
<feature type="signal peptide" evidence="1">
    <location>
        <begin position="1"/>
        <end position="29"/>
    </location>
</feature>
<proteinExistence type="predicted"/>
<organism evidence="2 3">
    <name type="scientific">Secundilactobacillus pentosiphilus</name>
    <dbReference type="NCBI Taxonomy" id="1714682"/>
    <lineage>
        <taxon>Bacteria</taxon>
        <taxon>Bacillati</taxon>
        <taxon>Bacillota</taxon>
        <taxon>Bacilli</taxon>
        <taxon>Lactobacillales</taxon>
        <taxon>Lactobacillaceae</taxon>
        <taxon>Secundilactobacillus</taxon>
    </lineage>
</organism>
<keyword evidence="1" id="KW-0732">Signal</keyword>
<sequence length="124" mass="13611">MDKRIIAVLTLSAALIGGIVSTSSQPAAASSKWHTGMPKALRGYWHTKSNTLSISSKHVYVLLRHSGASASKVKKVQYKYLGKHTYTYKQYWKSGGSYSNKITLSKSGHSLKFGGIKTSFTRGR</sequence>
<dbReference type="EMBL" id="BCMH01000006">
    <property type="protein sequence ID" value="GAX03439.1"/>
    <property type="molecule type" value="Genomic_DNA"/>
</dbReference>
<dbReference type="Proteomes" id="UP000198430">
    <property type="component" value="Unassembled WGS sequence"/>
</dbReference>
<dbReference type="AlphaFoldDB" id="A0A1Z5INV6"/>
<evidence type="ECO:0008006" key="4">
    <source>
        <dbReference type="Google" id="ProtNLM"/>
    </source>
</evidence>
<protein>
    <recommendedName>
        <fullName evidence="4">DUF5640 domain-containing protein</fullName>
    </recommendedName>
</protein>
<keyword evidence="3" id="KW-1185">Reference proteome</keyword>
<evidence type="ECO:0000313" key="3">
    <source>
        <dbReference type="Proteomes" id="UP000198430"/>
    </source>
</evidence>
<dbReference type="RefSeq" id="WP_089088414.1">
    <property type="nucleotide sequence ID" value="NZ_BCMH01000006.1"/>
</dbReference>